<evidence type="ECO:0000256" key="7">
    <source>
        <dbReference type="SAM" id="SignalP"/>
    </source>
</evidence>
<dbReference type="OrthoDB" id="5405951at2759"/>
<dbReference type="Proteomes" id="UP000246991">
    <property type="component" value="Unassembled WGS sequence"/>
</dbReference>
<keyword evidence="2 6" id="KW-0812">Transmembrane</keyword>
<name>A0A317T4S9_9PEZI</name>
<reference evidence="8 9" key="1">
    <citation type="submission" date="2018-03" db="EMBL/GenBank/DDBJ databases">
        <title>Genomes of Pezizomycetes fungi and the evolution of truffles.</title>
        <authorList>
            <person name="Murat C."/>
            <person name="Payen T."/>
            <person name="Noel B."/>
            <person name="Kuo A."/>
            <person name="Martin F.M."/>
        </authorList>
    </citation>
    <scope>NUCLEOTIDE SEQUENCE [LARGE SCALE GENOMIC DNA]</scope>
    <source>
        <strain evidence="8">091103-1</strain>
    </source>
</reference>
<feature type="signal peptide" evidence="7">
    <location>
        <begin position="1"/>
        <end position="24"/>
    </location>
</feature>
<evidence type="ECO:0000313" key="8">
    <source>
        <dbReference type="EMBL" id="PWW80787.1"/>
    </source>
</evidence>
<feature type="chain" id="PRO_5016255985" description="Extracellular membrane protein CFEM domain-containing protein" evidence="7">
    <location>
        <begin position="25"/>
        <end position="280"/>
    </location>
</feature>
<gene>
    <name evidence="8" type="ORF">C7212DRAFT_274141</name>
</gene>
<evidence type="ECO:0000256" key="4">
    <source>
        <dbReference type="ARBA" id="ARBA00023136"/>
    </source>
</evidence>
<comment type="caution">
    <text evidence="8">The sequence shown here is derived from an EMBL/GenBank/DDBJ whole genome shotgun (WGS) entry which is preliminary data.</text>
</comment>
<evidence type="ECO:0008006" key="10">
    <source>
        <dbReference type="Google" id="ProtNLM"/>
    </source>
</evidence>
<organism evidence="8 9">
    <name type="scientific">Tuber magnatum</name>
    <name type="common">white Piedmont truffle</name>
    <dbReference type="NCBI Taxonomy" id="42249"/>
    <lineage>
        <taxon>Eukaryota</taxon>
        <taxon>Fungi</taxon>
        <taxon>Dikarya</taxon>
        <taxon>Ascomycota</taxon>
        <taxon>Pezizomycotina</taxon>
        <taxon>Pezizomycetes</taxon>
        <taxon>Pezizales</taxon>
        <taxon>Tuberaceae</taxon>
        <taxon>Tuber</taxon>
    </lineage>
</organism>
<keyword evidence="3 6" id="KW-1133">Transmembrane helix</keyword>
<dbReference type="InterPro" id="IPR051694">
    <property type="entry name" value="Immunoregulatory_rcpt-like"/>
</dbReference>
<evidence type="ECO:0000256" key="1">
    <source>
        <dbReference type="ARBA" id="ARBA00004167"/>
    </source>
</evidence>
<dbReference type="PANTHER" id="PTHR15549">
    <property type="entry name" value="PAIRED IMMUNOGLOBULIN-LIKE TYPE 2 RECEPTOR"/>
    <property type="match status" value="1"/>
</dbReference>
<dbReference type="EMBL" id="PYWC01000001">
    <property type="protein sequence ID" value="PWW80787.1"/>
    <property type="molecule type" value="Genomic_DNA"/>
</dbReference>
<evidence type="ECO:0000256" key="3">
    <source>
        <dbReference type="ARBA" id="ARBA00022989"/>
    </source>
</evidence>
<dbReference type="AlphaFoldDB" id="A0A317T4S9"/>
<feature type="region of interest" description="Disordered" evidence="5">
    <location>
        <begin position="241"/>
        <end position="261"/>
    </location>
</feature>
<evidence type="ECO:0000256" key="6">
    <source>
        <dbReference type="SAM" id="Phobius"/>
    </source>
</evidence>
<dbReference type="GO" id="GO:0071944">
    <property type="term" value="C:cell periphery"/>
    <property type="evidence" value="ECO:0007669"/>
    <property type="project" value="UniProtKB-ARBA"/>
</dbReference>
<evidence type="ECO:0000313" key="9">
    <source>
        <dbReference type="Proteomes" id="UP000246991"/>
    </source>
</evidence>
<feature type="region of interest" description="Disordered" evidence="5">
    <location>
        <begin position="169"/>
        <end position="201"/>
    </location>
</feature>
<evidence type="ECO:0000256" key="2">
    <source>
        <dbReference type="ARBA" id="ARBA00022692"/>
    </source>
</evidence>
<evidence type="ECO:0000256" key="5">
    <source>
        <dbReference type="SAM" id="MobiDB-lite"/>
    </source>
</evidence>
<sequence>MDLQFKFAGGILCLITLISSLTSGAEVALQPRNAEVDFSKMPECSSAICASVLGALLDCGQEIMTDCFCGKPNPLACAWSVNWDCWNRTEDWYDTQCPKKPPVDLSGIPSCARSCFDKANICPEPTSNCVCSQPKPDCKSSTTTCTPTEVGKYDDWYEKSCKYKLTATSTRDSSPSATGPSTNSTSAASASPRSGGGGGGGGLSKGAIAGVALGAVMGTFALGVSLYFCWKRREPGLGCAAAESPGPHELEDSSNPKIRPDLFSGLVQPIPLVEAPGDHR</sequence>
<proteinExistence type="predicted"/>
<feature type="transmembrane region" description="Helical" evidence="6">
    <location>
        <begin position="207"/>
        <end position="230"/>
    </location>
</feature>
<keyword evidence="4 6" id="KW-0472">Membrane</keyword>
<feature type="compositionally biased region" description="Low complexity" evidence="5">
    <location>
        <begin position="173"/>
        <end position="193"/>
    </location>
</feature>
<protein>
    <recommendedName>
        <fullName evidence="10">Extracellular membrane protein CFEM domain-containing protein</fullName>
    </recommendedName>
</protein>
<accession>A0A317T4S9</accession>
<comment type="subcellular location">
    <subcellularLocation>
        <location evidence="1">Membrane</location>
        <topology evidence="1">Single-pass membrane protein</topology>
    </subcellularLocation>
</comment>
<keyword evidence="7" id="KW-0732">Signal</keyword>
<keyword evidence="9" id="KW-1185">Reference proteome</keyword>
<dbReference type="GO" id="GO:0016020">
    <property type="term" value="C:membrane"/>
    <property type="evidence" value="ECO:0007669"/>
    <property type="project" value="UniProtKB-SubCell"/>
</dbReference>